<comment type="caution">
    <text evidence="1">The sequence shown here is derived from an EMBL/GenBank/DDBJ whole genome shotgun (WGS) entry which is preliminary data.</text>
</comment>
<name>A0ABQ7DFL1_BRACR</name>
<proteinExistence type="predicted"/>
<evidence type="ECO:0000313" key="2">
    <source>
        <dbReference type="Proteomes" id="UP000266723"/>
    </source>
</evidence>
<dbReference type="EMBL" id="QGKV02000649">
    <property type="protein sequence ID" value="KAF3576889.1"/>
    <property type="molecule type" value="Genomic_DNA"/>
</dbReference>
<gene>
    <name evidence="1" type="ORF">DY000_02030876</name>
</gene>
<dbReference type="Proteomes" id="UP000266723">
    <property type="component" value="Unassembled WGS sequence"/>
</dbReference>
<keyword evidence="2" id="KW-1185">Reference proteome</keyword>
<protein>
    <submittedName>
        <fullName evidence="1">Uncharacterized protein</fullName>
    </submittedName>
</protein>
<sequence length="67" mass="7827">MHASKPIGRAEYFGRARNFGSAGRTVTYLDEQRWTDTYLDKLRWTDTYLGELSELVRLSELDQSPEK</sequence>
<accession>A0ABQ7DFL1</accession>
<evidence type="ECO:0000313" key="1">
    <source>
        <dbReference type="EMBL" id="KAF3576889.1"/>
    </source>
</evidence>
<organism evidence="1 2">
    <name type="scientific">Brassica cretica</name>
    <name type="common">Mustard</name>
    <dbReference type="NCBI Taxonomy" id="69181"/>
    <lineage>
        <taxon>Eukaryota</taxon>
        <taxon>Viridiplantae</taxon>
        <taxon>Streptophyta</taxon>
        <taxon>Embryophyta</taxon>
        <taxon>Tracheophyta</taxon>
        <taxon>Spermatophyta</taxon>
        <taxon>Magnoliopsida</taxon>
        <taxon>eudicotyledons</taxon>
        <taxon>Gunneridae</taxon>
        <taxon>Pentapetalae</taxon>
        <taxon>rosids</taxon>
        <taxon>malvids</taxon>
        <taxon>Brassicales</taxon>
        <taxon>Brassicaceae</taxon>
        <taxon>Brassiceae</taxon>
        <taxon>Brassica</taxon>
    </lineage>
</organism>
<reference evidence="1 2" key="1">
    <citation type="journal article" date="2020" name="BMC Genomics">
        <title>Intraspecific diversification of the crop wild relative Brassica cretica Lam. using demographic model selection.</title>
        <authorList>
            <person name="Kioukis A."/>
            <person name="Michalopoulou V.A."/>
            <person name="Briers L."/>
            <person name="Pirintsos S."/>
            <person name="Studholme D.J."/>
            <person name="Pavlidis P."/>
            <person name="Sarris P.F."/>
        </authorList>
    </citation>
    <scope>NUCLEOTIDE SEQUENCE [LARGE SCALE GENOMIC DNA]</scope>
    <source>
        <strain evidence="2">cv. PFS-1207/04</strain>
    </source>
</reference>